<reference evidence="2" key="1">
    <citation type="submission" date="2018-09" db="EMBL/GenBank/DDBJ databases">
        <authorList>
            <person name="Livingstone P.G."/>
            <person name="Whitworth D.E."/>
        </authorList>
    </citation>
    <scope>NUCLEOTIDE SEQUENCE [LARGE SCALE GENOMIC DNA]</scope>
    <source>
        <strain evidence="2">AB047A</strain>
    </source>
</reference>
<dbReference type="EMBL" id="RAWM01000074">
    <property type="protein sequence ID" value="RKH65207.1"/>
    <property type="molecule type" value="Genomic_DNA"/>
</dbReference>
<organism evidence="1 2">
    <name type="scientific">Corallococcus interemptor</name>
    <dbReference type="NCBI Taxonomy" id="2316720"/>
    <lineage>
        <taxon>Bacteria</taxon>
        <taxon>Pseudomonadati</taxon>
        <taxon>Myxococcota</taxon>
        <taxon>Myxococcia</taxon>
        <taxon>Myxococcales</taxon>
        <taxon>Cystobacterineae</taxon>
        <taxon>Myxococcaceae</taxon>
        <taxon>Corallococcus</taxon>
    </lineage>
</organism>
<gene>
    <name evidence="1" type="ORF">D7X96_24120</name>
</gene>
<dbReference type="AlphaFoldDB" id="A0A3A8Q960"/>
<name>A0A3A8Q960_9BACT</name>
<evidence type="ECO:0000313" key="1">
    <source>
        <dbReference type="EMBL" id="RKH65207.1"/>
    </source>
</evidence>
<keyword evidence="2" id="KW-1185">Reference proteome</keyword>
<accession>A0A3A8Q960</accession>
<proteinExistence type="predicted"/>
<dbReference type="InterPro" id="IPR049457">
    <property type="entry name" value="Emfourin"/>
</dbReference>
<evidence type="ECO:0000313" key="2">
    <source>
        <dbReference type="Proteomes" id="UP000282656"/>
    </source>
</evidence>
<comment type="caution">
    <text evidence="1">The sequence shown here is derived from an EMBL/GenBank/DDBJ whole genome shotgun (WGS) entry which is preliminary data.</text>
</comment>
<protein>
    <submittedName>
        <fullName evidence="1">Uncharacterized protein</fullName>
    </submittedName>
</protein>
<dbReference type="Pfam" id="PF20242">
    <property type="entry name" value="Emfourin"/>
    <property type="match status" value="1"/>
</dbReference>
<dbReference type="OrthoDB" id="164747at2"/>
<sequence length="107" mass="11711">MRIELKREGGVAFFPGLARPRTVDLAAVPPATAEALQREVREARFFEQPATVGGGPTAGADRTSYTLTIEDDGGRRHSVRLVEPVNEPHLRALLGLIQKAEREQRAP</sequence>
<dbReference type="Proteomes" id="UP000282656">
    <property type="component" value="Unassembled WGS sequence"/>
</dbReference>
<dbReference type="RefSeq" id="WP_121770812.1">
    <property type="nucleotide sequence ID" value="NZ_RAWM01000074.1"/>
</dbReference>